<dbReference type="OrthoDB" id="101887at2"/>
<protein>
    <recommendedName>
        <fullName evidence="1">Aminoglycoside phosphotransferase domain-containing protein</fullName>
    </recommendedName>
</protein>
<accession>A0A2T3WAS2</accession>
<comment type="caution">
    <text evidence="2">The sequence shown here is derived from an EMBL/GenBank/DDBJ whole genome shotgun (WGS) entry which is preliminary data.</text>
</comment>
<dbReference type="InterPro" id="IPR002575">
    <property type="entry name" value="Aminoglycoside_PTrfase"/>
</dbReference>
<organism evidence="2 3">
    <name type="scientific">Deinococcus arcticus</name>
    <dbReference type="NCBI Taxonomy" id="2136176"/>
    <lineage>
        <taxon>Bacteria</taxon>
        <taxon>Thermotogati</taxon>
        <taxon>Deinococcota</taxon>
        <taxon>Deinococci</taxon>
        <taxon>Deinococcales</taxon>
        <taxon>Deinococcaceae</taxon>
        <taxon>Deinococcus</taxon>
    </lineage>
</organism>
<keyword evidence="3" id="KW-1185">Reference proteome</keyword>
<name>A0A2T3WAS2_9DEIO</name>
<feature type="domain" description="Aminoglycoside phosphotransferase" evidence="1">
    <location>
        <begin position="169"/>
        <end position="366"/>
    </location>
</feature>
<reference evidence="2 3" key="1">
    <citation type="submission" date="2018-03" db="EMBL/GenBank/DDBJ databases">
        <title>Draft genome of Deinococcus sp. OD32.</title>
        <authorList>
            <person name="Wang X.-P."/>
            <person name="Du Z.-J."/>
        </authorList>
    </citation>
    <scope>NUCLEOTIDE SEQUENCE [LARGE SCALE GENOMIC DNA]</scope>
    <source>
        <strain evidence="2 3">OD32</strain>
    </source>
</reference>
<dbReference type="Pfam" id="PF01636">
    <property type="entry name" value="APH"/>
    <property type="match status" value="1"/>
</dbReference>
<dbReference type="Proteomes" id="UP000240317">
    <property type="component" value="Unassembled WGS sequence"/>
</dbReference>
<dbReference type="AlphaFoldDB" id="A0A2T3WAS2"/>
<dbReference type="Gene3D" id="3.90.1200.10">
    <property type="match status" value="1"/>
</dbReference>
<dbReference type="InterPro" id="IPR011009">
    <property type="entry name" value="Kinase-like_dom_sf"/>
</dbReference>
<dbReference type="RefSeq" id="WP_107137262.1">
    <property type="nucleotide sequence ID" value="NZ_PYSV01000004.1"/>
</dbReference>
<evidence type="ECO:0000313" key="2">
    <source>
        <dbReference type="EMBL" id="PTA68843.1"/>
    </source>
</evidence>
<proteinExistence type="predicted"/>
<evidence type="ECO:0000259" key="1">
    <source>
        <dbReference type="Pfam" id="PF01636"/>
    </source>
</evidence>
<evidence type="ECO:0000313" key="3">
    <source>
        <dbReference type="Proteomes" id="UP000240317"/>
    </source>
</evidence>
<dbReference type="SUPFAM" id="SSF56112">
    <property type="entry name" value="Protein kinase-like (PK-like)"/>
    <property type="match status" value="1"/>
</dbReference>
<gene>
    <name evidence="2" type="ORF">C8263_06345</name>
</gene>
<dbReference type="EMBL" id="PYSV01000004">
    <property type="protein sequence ID" value="PTA68843.1"/>
    <property type="molecule type" value="Genomic_DNA"/>
</dbReference>
<sequence>MTAHPAPLHQPTRRQTTLHLLLTHGGVAAHHTLTVHTPTYYGQHVLDAARAAGLDGWLGRRLAFSPQGTAGGVTRAECVWHLHSAAPLGPAAAPDEAPARAIGWRQAALSLPPPTPWFHRSWRALALEWLDTELAAQGLSRTGGPEVLKHWQISLLWRVPTTGGQVYFKAAPEFFAREVHLTPVLARELVGAAPGVLAADTARGFLLLADAGETGTDDLEGLMRHLAAVQRASRPLLPRLALRDRGPGYLRRWWPRLLGDEVLLVGQPGGLTPAEAAALRGRHTELDAALARLAASSLPPTLGHGDLHSGNVATQGGAFTLLDWSDACCTHPFLDAQPASLAPDATPGALAAARDAYLAAWTDCAPLDELRALHSDAALAGELLRALGYVDGIQGAVADKTEWHGVHLDHLRRLLPGTPS</sequence>